<comment type="caution">
    <text evidence="7">The sequence shown here is derived from an EMBL/GenBank/DDBJ whole genome shotgun (WGS) entry which is preliminary data.</text>
</comment>
<evidence type="ECO:0000256" key="1">
    <source>
        <dbReference type="ARBA" id="ARBA00009986"/>
    </source>
</evidence>
<organism evidence="7 8">
    <name type="scientific">Apiospora rasikravindrae</name>
    <dbReference type="NCBI Taxonomy" id="990691"/>
    <lineage>
        <taxon>Eukaryota</taxon>
        <taxon>Fungi</taxon>
        <taxon>Dikarya</taxon>
        <taxon>Ascomycota</taxon>
        <taxon>Pezizomycotina</taxon>
        <taxon>Sordariomycetes</taxon>
        <taxon>Xylariomycetidae</taxon>
        <taxon>Amphisphaeriales</taxon>
        <taxon>Apiosporaceae</taxon>
        <taxon>Apiospora</taxon>
    </lineage>
</organism>
<comment type="similarity">
    <text evidence="1 3 5">Belongs to the aldehyde dehydrogenase family.</text>
</comment>
<dbReference type="InterPro" id="IPR016162">
    <property type="entry name" value="Ald_DH_N"/>
</dbReference>
<evidence type="ECO:0000256" key="3">
    <source>
        <dbReference type="PIRNR" id="PIRNR036492"/>
    </source>
</evidence>
<feature type="active site" evidence="4">
    <location>
        <position position="229"/>
    </location>
</feature>
<dbReference type="Gene3D" id="3.40.309.10">
    <property type="entry name" value="Aldehyde Dehydrogenase, Chain A, domain 2"/>
    <property type="match status" value="1"/>
</dbReference>
<evidence type="ECO:0000256" key="5">
    <source>
        <dbReference type="RuleBase" id="RU003345"/>
    </source>
</evidence>
<dbReference type="EMBL" id="JAQQWK010000001">
    <property type="protein sequence ID" value="KAK8056448.1"/>
    <property type="molecule type" value="Genomic_DNA"/>
</dbReference>
<dbReference type="CDD" id="cd07135">
    <property type="entry name" value="ALDH_F14-YMR110C"/>
    <property type="match status" value="1"/>
</dbReference>
<dbReference type="InterPro" id="IPR015590">
    <property type="entry name" value="Aldehyde_DH_dom"/>
</dbReference>
<evidence type="ECO:0000256" key="2">
    <source>
        <dbReference type="ARBA" id="ARBA00023002"/>
    </source>
</evidence>
<dbReference type="Proteomes" id="UP001444661">
    <property type="component" value="Unassembled WGS sequence"/>
</dbReference>
<dbReference type="SUPFAM" id="SSF53720">
    <property type="entry name" value="ALDH-like"/>
    <property type="match status" value="1"/>
</dbReference>
<gene>
    <name evidence="7" type="ORF">PG993_001675</name>
</gene>
<dbReference type="InterPro" id="IPR016161">
    <property type="entry name" value="Ald_DH/histidinol_DH"/>
</dbReference>
<sequence>MSHKAVPSGSIAPYEITSLDAIPSIAAKLRDTFWTNKTKDVQYRLVQLRKLYWALNDYAPQLREALMLDLKKSPHDAHVSEIDWTIGDCLFAIKHLEEWVKDDKDIDIALSFSMLKPRIKKEPFGAVLIIGTYNFPVQLNMCPLIGAIAAGCTAVLKPSESAPATAMVLTEIIAKSLDPSAYTTVNGRVPETTALLEEKWEKIFYTGGVNVAKIISKKAAETLTPVCLELGGKNPAFVTKNADVHLAARRLMWSKTVNAGQVCISQNYVLCHRDVVDSLINMMNVTYDDFFPKGAKVSPDYARVVNVQQFDRLKAMLDNTQGKIVLGGEMDRDELYIGPTVVLVDSAEDRMIQEESFGPIWAILPYDDLDAAINTVRKVDYTPLSLMTFGSKSENEKVLNSITSGGATINDGFMHAAVATLPFGGVGQSGTGSYRGKHSFDCFTHRRTVVETPGWMDGLLRVRYMPFRPADLKQFQWMNASKPDFDRNGKKIRGLGYWMWMVFGLGSPSVKGALFKWLFVLAGSYLAMNGPQQSFANLREMIGF</sequence>
<keyword evidence="8" id="KW-1185">Reference proteome</keyword>
<protein>
    <recommendedName>
        <fullName evidence="3">Aldehyde dehydrogenase</fullName>
    </recommendedName>
</protein>
<feature type="domain" description="Aldehyde dehydrogenase" evidence="6">
    <location>
        <begin position="30"/>
        <end position="449"/>
    </location>
</feature>
<dbReference type="PROSITE" id="PS00687">
    <property type="entry name" value="ALDEHYDE_DEHYDR_GLU"/>
    <property type="match status" value="1"/>
</dbReference>
<dbReference type="InterPro" id="IPR012394">
    <property type="entry name" value="Aldehyde_DH_NAD(P)"/>
</dbReference>
<evidence type="ECO:0000259" key="6">
    <source>
        <dbReference type="Pfam" id="PF00171"/>
    </source>
</evidence>
<evidence type="ECO:0000313" key="8">
    <source>
        <dbReference type="Proteomes" id="UP001444661"/>
    </source>
</evidence>
<evidence type="ECO:0000256" key="4">
    <source>
        <dbReference type="PROSITE-ProRule" id="PRU10007"/>
    </source>
</evidence>
<accession>A0ABR1UES6</accession>
<dbReference type="Gene3D" id="3.40.605.10">
    <property type="entry name" value="Aldehyde Dehydrogenase, Chain A, domain 1"/>
    <property type="match status" value="1"/>
</dbReference>
<dbReference type="PIRSF" id="PIRSF036492">
    <property type="entry name" value="ALDH"/>
    <property type="match status" value="1"/>
</dbReference>
<reference evidence="7 8" key="1">
    <citation type="submission" date="2023-01" db="EMBL/GenBank/DDBJ databases">
        <title>Analysis of 21 Apiospora genomes using comparative genomics revels a genus with tremendous synthesis potential of carbohydrate active enzymes and secondary metabolites.</title>
        <authorList>
            <person name="Sorensen T."/>
        </authorList>
    </citation>
    <scope>NUCLEOTIDE SEQUENCE [LARGE SCALE GENOMIC DNA]</scope>
    <source>
        <strain evidence="7 8">CBS 33761</strain>
    </source>
</reference>
<dbReference type="InterPro" id="IPR029510">
    <property type="entry name" value="Ald_DH_CS_GLU"/>
</dbReference>
<evidence type="ECO:0000313" key="7">
    <source>
        <dbReference type="EMBL" id="KAK8056448.1"/>
    </source>
</evidence>
<proteinExistence type="inferred from homology"/>
<dbReference type="PANTHER" id="PTHR43570">
    <property type="entry name" value="ALDEHYDE DEHYDROGENASE"/>
    <property type="match status" value="1"/>
</dbReference>
<dbReference type="Pfam" id="PF00171">
    <property type="entry name" value="Aldedh"/>
    <property type="match status" value="1"/>
</dbReference>
<dbReference type="PANTHER" id="PTHR43570:SF11">
    <property type="entry name" value="ALDEHYDE DEHYDROGENASE"/>
    <property type="match status" value="1"/>
</dbReference>
<dbReference type="InterPro" id="IPR016163">
    <property type="entry name" value="Ald_DH_C"/>
</dbReference>
<name>A0ABR1UES6_9PEZI</name>
<keyword evidence="2 3" id="KW-0560">Oxidoreductase</keyword>